<keyword evidence="5" id="KW-0067">ATP-binding</keyword>
<dbReference type="GO" id="GO:0016853">
    <property type="term" value="F:isomerase activity"/>
    <property type="evidence" value="ECO:0007669"/>
    <property type="project" value="UniProtKB-KW"/>
</dbReference>
<keyword evidence="2" id="KW-0963">Cytoplasm</keyword>
<dbReference type="Pfam" id="PF17862">
    <property type="entry name" value="AAA_lid_3"/>
    <property type="match status" value="1"/>
</dbReference>
<dbReference type="Pfam" id="PF00004">
    <property type="entry name" value="AAA"/>
    <property type="match status" value="1"/>
</dbReference>
<keyword evidence="12" id="KW-1185">Reference proteome</keyword>
<evidence type="ECO:0000256" key="6">
    <source>
        <dbReference type="ARBA" id="ARBA00023212"/>
    </source>
</evidence>
<proteinExistence type="predicted"/>
<organism evidence="11 12">
    <name type="scientific">Chlamydomonas incerta</name>
    <dbReference type="NCBI Taxonomy" id="51695"/>
    <lineage>
        <taxon>Eukaryota</taxon>
        <taxon>Viridiplantae</taxon>
        <taxon>Chlorophyta</taxon>
        <taxon>core chlorophytes</taxon>
        <taxon>Chlorophyceae</taxon>
        <taxon>CS clade</taxon>
        <taxon>Chlamydomonadales</taxon>
        <taxon>Chlamydomonadaceae</taxon>
        <taxon>Chlamydomonas</taxon>
    </lineage>
</organism>
<evidence type="ECO:0000256" key="1">
    <source>
        <dbReference type="ARBA" id="ARBA00004647"/>
    </source>
</evidence>
<evidence type="ECO:0000256" key="4">
    <source>
        <dbReference type="ARBA" id="ARBA00022741"/>
    </source>
</evidence>
<feature type="domain" description="ATPase AAA-type core" evidence="9">
    <location>
        <begin position="1"/>
        <end position="154"/>
    </location>
</feature>
<evidence type="ECO:0000256" key="8">
    <source>
        <dbReference type="SAM" id="MobiDB-lite"/>
    </source>
</evidence>
<dbReference type="OrthoDB" id="10254455at2759"/>
<dbReference type="GO" id="GO:0005524">
    <property type="term" value="F:ATP binding"/>
    <property type="evidence" value="ECO:0007669"/>
    <property type="project" value="UniProtKB-KW"/>
</dbReference>
<dbReference type="InterPro" id="IPR003959">
    <property type="entry name" value="ATPase_AAA_core"/>
</dbReference>
<sequence length="272" mass="28838">MLVERIASETGAALLVLTPGAILSKWAGESEKHLRAVFTAAARVGRPCIVFMDEVDSLGSARSSGDDPMSRRLLNELLIHMSAMQQQQQGRQQQQQQQAQLAGQSASARQAQAAPPGGGGGAVNAVYIFAATNRIQDCDPALLRRFDRRIAVPLPDVAAREAFLRGVLSQPELAGHMLAAEHVGQLAELTTGYSGSDLSQLCREAAMRPLRELLERQVADLAAQQPWAGISGEAAAVGDEDARGCVRVLAMEDFTEAMQAVRTAAADGGRGA</sequence>
<comment type="subcellular location">
    <subcellularLocation>
        <location evidence="1">Cytoplasm</location>
        <location evidence="1">Cytoskeleton</location>
        <location evidence="1">Spindle pole</location>
    </subcellularLocation>
</comment>
<keyword evidence="6" id="KW-0206">Cytoskeleton</keyword>
<evidence type="ECO:0000259" key="9">
    <source>
        <dbReference type="Pfam" id="PF00004"/>
    </source>
</evidence>
<gene>
    <name evidence="11" type="ORF">HXX76_000661</name>
</gene>
<keyword evidence="4" id="KW-0547">Nucleotide-binding</keyword>
<evidence type="ECO:0000256" key="7">
    <source>
        <dbReference type="ARBA" id="ARBA00023235"/>
    </source>
</evidence>
<dbReference type="EMBL" id="JAEHOC010000001">
    <property type="protein sequence ID" value="KAG2446059.1"/>
    <property type="molecule type" value="Genomic_DNA"/>
</dbReference>
<feature type="region of interest" description="Disordered" evidence="8">
    <location>
        <begin position="84"/>
        <end position="117"/>
    </location>
</feature>
<feature type="compositionally biased region" description="Low complexity" evidence="8">
    <location>
        <begin position="85"/>
        <end position="115"/>
    </location>
</feature>
<keyword evidence="3" id="KW-0493">Microtubule</keyword>
<dbReference type="SUPFAM" id="SSF52540">
    <property type="entry name" value="P-loop containing nucleoside triphosphate hydrolases"/>
    <property type="match status" value="1"/>
</dbReference>
<comment type="caution">
    <text evidence="11">The sequence shown here is derived from an EMBL/GenBank/DDBJ whole genome shotgun (WGS) entry which is preliminary data.</text>
</comment>
<dbReference type="Proteomes" id="UP000650467">
    <property type="component" value="Unassembled WGS sequence"/>
</dbReference>
<dbReference type="PANTHER" id="PTHR23074:SF78">
    <property type="entry name" value="KATANIN P60 ATPASE-CONTAINING SUBUNIT A-LIKE 2"/>
    <property type="match status" value="1"/>
</dbReference>
<dbReference type="GO" id="GO:0016887">
    <property type="term" value="F:ATP hydrolysis activity"/>
    <property type="evidence" value="ECO:0007669"/>
    <property type="project" value="InterPro"/>
</dbReference>
<keyword evidence="7" id="KW-0413">Isomerase</keyword>
<evidence type="ECO:0000256" key="2">
    <source>
        <dbReference type="ARBA" id="ARBA00022490"/>
    </source>
</evidence>
<evidence type="ECO:0000313" key="11">
    <source>
        <dbReference type="EMBL" id="KAG2446059.1"/>
    </source>
</evidence>
<dbReference type="GO" id="GO:0005874">
    <property type="term" value="C:microtubule"/>
    <property type="evidence" value="ECO:0007669"/>
    <property type="project" value="UniProtKB-KW"/>
</dbReference>
<evidence type="ECO:0000256" key="3">
    <source>
        <dbReference type="ARBA" id="ARBA00022701"/>
    </source>
</evidence>
<dbReference type="Gene3D" id="3.40.50.300">
    <property type="entry name" value="P-loop containing nucleotide triphosphate hydrolases"/>
    <property type="match status" value="1"/>
</dbReference>
<evidence type="ECO:0000313" key="12">
    <source>
        <dbReference type="Proteomes" id="UP000650467"/>
    </source>
</evidence>
<feature type="domain" description="AAA ATPase AAA+ lid" evidence="10">
    <location>
        <begin position="185"/>
        <end position="216"/>
    </location>
</feature>
<reference evidence="11" key="1">
    <citation type="journal article" date="2020" name="bioRxiv">
        <title>Comparative genomics of Chlamydomonas.</title>
        <authorList>
            <person name="Craig R.J."/>
            <person name="Hasan A.R."/>
            <person name="Ness R.W."/>
            <person name="Keightley P.D."/>
        </authorList>
    </citation>
    <scope>NUCLEOTIDE SEQUENCE</scope>
    <source>
        <strain evidence="11">SAG 7.73</strain>
    </source>
</reference>
<evidence type="ECO:0000259" key="10">
    <source>
        <dbReference type="Pfam" id="PF17862"/>
    </source>
</evidence>
<protein>
    <submittedName>
        <fullName evidence="11">Uncharacterized protein</fullName>
    </submittedName>
</protein>
<dbReference type="InterPro" id="IPR041569">
    <property type="entry name" value="AAA_lid_3"/>
</dbReference>
<name>A0A835WF02_CHLIN</name>
<dbReference type="InterPro" id="IPR027417">
    <property type="entry name" value="P-loop_NTPase"/>
</dbReference>
<dbReference type="GO" id="GO:0000922">
    <property type="term" value="C:spindle pole"/>
    <property type="evidence" value="ECO:0007669"/>
    <property type="project" value="UniProtKB-SubCell"/>
</dbReference>
<dbReference type="InterPro" id="IPR050304">
    <property type="entry name" value="MT-severing_AAA_ATPase"/>
</dbReference>
<accession>A0A835WF02</accession>
<dbReference type="PANTHER" id="PTHR23074">
    <property type="entry name" value="AAA DOMAIN-CONTAINING"/>
    <property type="match status" value="1"/>
</dbReference>
<dbReference type="Gene3D" id="6.10.20.150">
    <property type="match status" value="1"/>
</dbReference>
<dbReference type="AlphaFoldDB" id="A0A835WF02"/>
<evidence type="ECO:0000256" key="5">
    <source>
        <dbReference type="ARBA" id="ARBA00022840"/>
    </source>
</evidence>